<proteinExistence type="predicted"/>
<dbReference type="EMBL" id="BDIP01000398">
    <property type="protein sequence ID" value="GIQ81456.1"/>
    <property type="molecule type" value="Genomic_DNA"/>
</dbReference>
<dbReference type="EMBL" id="BDIP01000604">
    <property type="protein sequence ID" value="GIQ82148.1"/>
    <property type="molecule type" value="Genomic_DNA"/>
</dbReference>
<evidence type="ECO:0000313" key="5">
    <source>
        <dbReference type="Proteomes" id="UP000265618"/>
    </source>
</evidence>
<feature type="region of interest" description="Disordered" evidence="1">
    <location>
        <begin position="242"/>
        <end position="304"/>
    </location>
</feature>
<sequence>MVLLGVLGSVKAGSEVLTERSGTVAVDNAEYTDLMHDKWFIDPTPWLGMPFLTMATLSLECEGALETDSDYLYVYSAVCSEEEASYITETRLSSLTGVFSVSTTLSMSDMTSDAPDVNCVAIVFKSDMANNDFSGFSCTYQANLASTDTYVTMAVVLTVVLVFGAGVCMCRESATEKREFLEQCEEPIMLSAVHTHETYPLNQPPLPDLSLSLEDMAPTAPVAIPSHPVAYPKVGYVTHQTHQTDTEAQEASDTESDDVRKMERGKDRNTLFAHTSSVNKGGPSGKALPGSSRATPLPSLYRKG</sequence>
<protein>
    <submittedName>
        <fullName evidence="2">Uncharacterized protein</fullName>
    </submittedName>
</protein>
<evidence type="ECO:0000313" key="4">
    <source>
        <dbReference type="EMBL" id="GIQ82148.1"/>
    </source>
</evidence>
<gene>
    <name evidence="2" type="ORF">KIPB_002416</name>
    <name evidence="3" type="ORF">KIPB_002942</name>
    <name evidence="4" type="ORF">KIPB_003234</name>
</gene>
<keyword evidence="5" id="KW-1185">Reference proteome</keyword>
<evidence type="ECO:0000256" key="1">
    <source>
        <dbReference type="SAM" id="MobiDB-lite"/>
    </source>
</evidence>
<dbReference type="AlphaFoldDB" id="A0A9K3CRQ7"/>
<comment type="caution">
    <text evidence="2">The sequence shown here is derived from an EMBL/GenBank/DDBJ whole genome shotgun (WGS) entry which is preliminary data.</text>
</comment>
<feature type="compositionally biased region" description="Acidic residues" evidence="1">
    <location>
        <begin position="247"/>
        <end position="256"/>
    </location>
</feature>
<accession>A0A9K3CRQ7</accession>
<organism evidence="2 5">
    <name type="scientific">Kipferlia bialata</name>
    <dbReference type="NCBI Taxonomy" id="797122"/>
    <lineage>
        <taxon>Eukaryota</taxon>
        <taxon>Metamonada</taxon>
        <taxon>Carpediemonas-like organisms</taxon>
        <taxon>Kipferlia</taxon>
    </lineage>
</organism>
<evidence type="ECO:0000313" key="2">
    <source>
        <dbReference type="EMBL" id="GIQ81456.1"/>
    </source>
</evidence>
<dbReference type="Proteomes" id="UP000265618">
    <property type="component" value="Unassembled WGS sequence"/>
</dbReference>
<feature type="compositionally biased region" description="Basic and acidic residues" evidence="1">
    <location>
        <begin position="257"/>
        <end position="269"/>
    </location>
</feature>
<dbReference type="EMBL" id="BDIP01000529">
    <property type="protein sequence ID" value="GIQ81900.1"/>
    <property type="molecule type" value="Genomic_DNA"/>
</dbReference>
<evidence type="ECO:0000313" key="3">
    <source>
        <dbReference type="EMBL" id="GIQ81900.1"/>
    </source>
</evidence>
<reference evidence="2 5" key="2">
    <citation type="journal article" date="2018" name="PLoS ONE">
        <title>The draft genome of Kipferlia bialata reveals reductive genome evolution in fornicate parasites.</title>
        <authorList>
            <person name="Tanifuji G."/>
            <person name="Takabayashi S."/>
            <person name="Kume K."/>
            <person name="Takagi M."/>
            <person name="Nakayama T."/>
            <person name="Kamikawa R."/>
            <person name="Inagaki Y."/>
            <person name="Hashimoto T."/>
        </authorList>
    </citation>
    <scope>NUCLEOTIDE SEQUENCE [LARGE SCALE GENOMIC DNA]</scope>
    <source>
        <strain evidence="2">NY0173</strain>
    </source>
</reference>
<name>A0A9K3CRQ7_9EUKA</name>
<reference evidence="2" key="1">
    <citation type="submission" date="2016-10" db="EMBL/GenBank/DDBJ databases">
        <authorList>
            <person name="Tanifuji G."/>
            <person name="Kume K."/>
            <person name="Nakayama T."/>
            <person name="Takabayashi S."/>
            <person name="Hashimoto T."/>
        </authorList>
    </citation>
    <scope>NUCLEOTIDE SEQUENCE</scope>
    <source>
        <strain evidence="2">NY0173</strain>
    </source>
</reference>